<comment type="similarity">
    <text evidence="2">Belongs to the immunoglobulin superfamily. LISCH7 family.</text>
</comment>
<evidence type="ECO:0000313" key="16">
    <source>
        <dbReference type="Proteomes" id="UP001046870"/>
    </source>
</evidence>
<feature type="compositionally biased region" description="Basic and acidic residues" evidence="11">
    <location>
        <begin position="389"/>
        <end position="401"/>
    </location>
</feature>
<keyword evidence="16" id="KW-1185">Reference proteome</keyword>
<dbReference type="AlphaFoldDB" id="A0A9D3PP33"/>
<dbReference type="GO" id="GO:0005923">
    <property type="term" value="C:bicellular tight junction"/>
    <property type="evidence" value="ECO:0007669"/>
    <property type="project" value="UniProtKB-SubCell"/>
</dbReference>
<dbReference type="InterPro" id="IPR008664">
    <property type="entry name" value="LISCH7"/>
</dbReference>
<dbReference type="Proteomes" id="UP001046870">
    <property type="component" value="Chromosome 15"/>
</dbReference>
<dbReference type="OrthoDB" id="8943907at2759"/>
<evidence type="ECO:0000256" key="5">
    <source>
        <dbReference type="ARBA" id="ARBA00022949"/>
    </source>
</evidence>
<dbReference type="Gene3D" id="2.60.40.10">
    <property type="entry name" value="Immunoglobulins"/>
    <property type="match status" value="1"/>
</dbReference>
<evidence type="ECO:0000259" key="14">
    <source>
        <dbReference type="PROSITE" id="PS50835"/>
    </source>
</evidence>
<dbReference type="PANTHER" id="PTHR15923:SF0">
    <property type="entry name" value="IMMUNOGLOBULIN-LIKE DOMAIN-CONTAINING RECEPTOR 2"/>
    <property type="match status" value="1"/>
</dbReference>
<evidence type="ECO:0000313" key="15">
    <source>
        <dbReference type="EMBL" id="KAG7463521.1"/>
    </source>
</evidence>
<evidence type="ECO:0000256" key="13">
    <source>
        <dbReference type="SAM" id="SignalP"/>
    </source>
</evidence>
<sequence length="533" mass="59258">MWWIPLVLFAVSRCDGVEVMVDEEKKFAPLFEEVVLQCHYSSSSSQPAVIQWWYKSYCRDRTRDSFSFPESMLLQNPELGSSHLDCADSTRTVHIMASIRGSSVTIGERYRSRDISIINEADLRIGRLQWGDSGVYHCKVVISDDPEGKNEAQVQLLVLGKIGPPDDLLPRFDIEFMPEWAFVGVVILGTICCLLVVGICWCKCCPHSCCCYLPCCCCCARRLYEAGQAVKPLYFISGIPSMVPIIPPFLVDPKMATGLPSDTTGASSLLELSSGPEGDSELRQSCHTLPPIADSRDQPDLQGATSGHRQLSAHHPHHGNQSEEHHSSSRWNPRSEHLQRKPFRSGERAGGRVGVRTGSLDTLEEFALSYSRRARRRELGDGRQSSALELRESDSPRRQGEGRSGAWPEQSQRRLHRRDQDGPPAPPQRRKDAGDGERGAARGHEDGLLRPGRGEGDGFHSDSTSKASSKKSSDCYLSMSPGNRPKEGDRPPEPRPFARSPPTQGPPNTLQEHREEMKPRKANCVLNRDSLIV</sequence>
<evidence type="ECO:0000256" key="11">
    <source>
        <dbReference type="SAM" id="MobiDB-lite"/>
    </source>
</evidence>
<feature type="transmembrane region" description="Helical" evidence="12">
    <location>
        <begin position="180"/>
        <end position="201"/>
    </location>
</feature>
<comment type="subcellular location">
    <subcellularLocation>
        <location evidence="1">Cell junction</location>
        <location evidence="1">Tight junction</location>
    </subcellularLocation>
    <subcellularLocation>
        <location evidence="10">Endomembrane system</location>
        <topology evidence="10">Single-pass type I membrane protein</topology>
    </subcellularLocation>
</comment>
<name>A0A9D3PP33_MEGAT</name>
<evidence type="ECO:0000256" key="12">
    <source>
        <dbReference type="SAM" id="Phobius"/>
    </source>
</evidence>
<dbReference type="InterPro" id="IPR013783">
    <property type="entry name" value="Ig-like_fold"/>
</dbReference>
<keyword evidence="13" id="KW-0732">Signal</keyword>
<dbReference type="Pfam" id="PF05624">
    <property type="entry name" value="LSR"/>
    <property type="match status" value="1"/>
</dbReference>
<gene>
    <name evidence="15" type="ORF">MATL_G00177410</name>
</gene>
<evidence type="ECO:0000256" key="6">
    <source>
        <dbReference type="ARBA" id="ARBA00022989"/>
    </source>
</evidence>
<proteinExistence type="inferred from homology"/>
<evidence type="ECO:0000256" key="1">
    <source>
        <dbReference type="ARBA" id="ARBA00004435"/>
    </source>
</evidence>
<dbReference type="SUPFAM" id="SSF48726">
    <property type="entry name" value="Immunoglobulin"/>
    <property type="match status" value="1"/>
</dbReference>
<evidence type="ECO:0000256" key="4">
    <source>
        <dbReference type="ARBA" id="ARBA00022692"/>
    </source>
</evidence>
<dbReference type="PANTHER" id="PTHR15923">
    <property type="entry name" value="TRANSMEMBRANE AND IMMUNOGLOBULIN DOMAIN-CONTAINING PROTEIN"/>
    <property type="match status" value="1"/>
</dbReference>
<dbReference type="SMART" id="SM00409">
    <property type="entry name" value="IG"/>
    <property type="match status" value="1"/>
</dbReference>
<reference evidence="15" key="1">
    <citation type="submission" date="2021-01" db="EMBL/GenBank/DDBJ databases">
        <authorList>
            <person name="Zahm M."/>
            <person name="Roques C."/>
            <person name="Cabau C."/>
            <person name="Klopp C."/>
            <person name="Donnadieu C."/>
            <person name="Jouanno E."/>
            <person name="Lampietro C."/>
            <person name="Louis A."/>
            <person name="Herpin A."/>
            <person name="Echchiki A."/>
            <person name="Berthelot C."/>
            <person name="Parey E."/>
            <person name="Roest-Crollius H."/>
            <person name="Braasch I."/>
            <person name="Postlethwait J."/>
            <person name="Bobe J."/>
            <person name="Montfort J."/>
            <person name="Bouchez O."/>
            <person name="Begum T."/>
            <person name="Mejri S."/>
            <person name="Adams A."/>
            <person name="Chen W.-J."/>
            <person name="Guiguen Y."/>
        </authorList>
    </citation>
    <scope>NUCLEOTIDE SEQUENCE</scope>
    <source>
        <strain evidence="15">YG-15Mar2019-1</strain>
        <tissue evidence="15">Brain</tissue>
    </source>
</reference>
<feature type="domain" description="Ig-like" evidence="14">
    <location>
        <begin position="5"/>
        <end position="155"/>
    </location>
</feature>
<feature type="region of interest" description="Disordered" evidence="11">
    <location>
        <begin position="266"/>
        <end position="356"/>
    </location>
</feature>
<keyword evidence="5" id="KW-0965">Cell junction</keyword>
<dbReference type="InterPro" id="IPR007110">
    <property type="entry name" value="Ig-like_dom"/>
</dbReference>
<keyword evidence="3" id="KW-0796">Tight junction</keyword>
<dbReference type="GO" id="GO:0016020">
    <property type="term" value="C:membrane"/>
    <property type="evidence" value="ECO:0007669"/>
    <property type="project" value="TreeGrafter"/>
</dbReference>
<evidence type="ECO:0000256" key="7">
    <source>
        <dbReference type="ARBA" id="ARBA00023136"/>
    </source>
</evidence>
<evidence type="ECO:0000256" key="10">
    <source>
        <dbReference type="ARBA" id="ARBA00046288"/>
    </source>
</evidence>
<dbReference type="GO" id="GO:0031016">
    <property type="term" value="P:pancreas development"/>
    <property type="evidence" value="ECO:0007669"/>
    <property type="project" value="TreeGrafter"/>
</dbReference>
<feature type="compositionally biased region" description="Low complexity" evidence="11">
    <location>
        <begin position="266"/>
        <end position="277"/>
    </location>
</feature>
<evidence type="ECO:0000256" key="8">
    <source>
        <dbReference type="ARBA" id="ARBA00023157"/>
    </source>
</evidence>
<keyword evidence="7 12" id="KW-0472">Membrane</keyword>
<dbReference type="InterPro" id="IPR013106">
    <property type="entry name" value="Ig_V-set"/>
</dbReference>
<organism evidence="15 16">
    <name type="scientific">Megalops atlanticus</name>
    <name type="common">Tarpon</name>
    <name type="synonym">Clupea gigantea</name>
    <dbReference type="NCBI Taxonomy" id="7932"/>
    <lineage>
        <taxon>Eukaryota</taxon>
        <taxon>Metazoa</taxon>
        <taxon>Chordata</taxon>
        <taxon>Craniata</taxon>
        <taxon>Vertebrata</taxon>
        <taxon>Euteleostomi</taxon>
        <taxon>Actinopterygii</taxon>
        <taxon>Neopterygii</taxon>
        <taxon>Teleostei</taxon>
        <taxon>Elopiformes</taxon>
        <taxon>Megalopidae</taxon>
        <taxon>Megalops</taxon>
    </lineage>
</organism>
<dbReference type="EMBL" id="JAFDVH010000015">
    <property type="protein sequence ID" value="KAG7463521.1"/>
    <property type="molecule type" value="Genomic_DNA"/>
</dbReference>
<dbReference type="InterPro" id="IPR051874">
    <property type="entry name" value="Ig-like_domain-LISCH7"/>
</dbReference>
<evidence type="ECO:0000256" key="9">
    <source>
        <dbReference type="ARBA" id="ARBA00023319"/>
    </source>
</evidence>
<comment type="caution">
    <text evidence="15">The sequence shown here is derived from an EMBL/GenBank/DDBJ whole genome shotgun (WGS) entry which is preliminary data.</text>
</comment>
<keyword evidence="9" id="KW-0393">Immunoglobulin domain</keyword>
<protein>
    <recommendedName>
        <fullName evidence="14">Ig-like domain-containing protein</fullName>
    </recommendedName>
</protein>
<feature type="compositionally biased region" description="Basic and acidic residues" evidence="11">
    <location>
        <begin position="484"/>
        <end position="493"/>
    </location>
</feature>
<feature type="region of interest" description="Disordered" evidence="11">
    <location>
        <begin position="377"/>
        <end position="533"/>
    </location>
</feature>
<feature type="signal peptide" evidence="13">
    <location>
        <begin position="1"/>
        <end position="16"/>
    </location>
</feature>
<feature type="chain" id="PRO_5038580753" description="Ig-like domain-containing protein" evidence="13">
    <location>
        <begin position="17"/>
        <end position="533"/>
    </location>
</feature>
<evidence type="ECO:0000256" key="2">
    <source>
        <dbReference type="ARBA" id="ARBA00009491"/>
    </source>
</evidence>
<dbReference type="GO" id="GO:0012505">
    <property type="term" value="C:endomembrane system"/>
    <property type="evidence" value="ECO:0007669"/>
    <property type="project" value="UniProtKB-SubCell"/>
</dbReference>
<keyword evidence="8" id="KW-1015">Disulfide bond</keyword>
<keyword evidence="4 12" id="KW-0812">Transmembrane</keyword>
<accession>A0A9D3PP33</accession>
<dbReference type="Pfam" id="PF07686">
    <property type="entry name" value="V-set"/>
    <property type="match status" value="1"/>
</dbReference>
<feature type="compositionally biased region" description="Basic and acidic residues" evidence="11">
    <location>
        <begin position="320"/>
        <end position="350"/>
    </location>
</feature>
<evidence type="ECO:0000256" key="3">
    <source>
        <dbReference type="ARBA" id="ARBA00022427"/>
    </source>
</evidence>
<dbReference type="InterPro" id="IPR003599">
    <property type="entry name" value="Ig_sub"/>
</dbReference>
<dbReference type="PROSITE" id="PS50835">
    <property type="entry name" value="IG_LIKE"/>
    <property type="match status" value="1"/>
</dbReference>
<feature type="compositionally biased region" description="Basic and acidic residues" evidence="11">
    <location>
        <begin position="429"/>
        <end position="460"/>
    </location>
</feature>
<dbReference type="InterPro" id="IPR036179">
    <property type="entry name" value="Ig-like_dom_sf"/>
</dbReference>
<keyword evidence="6 12" id="KW-1133">Transmembrane helix</keyword>